<evidence type="ECO:0000313" key="4">
    <source>
        <dbReference type="Proteomes" id="UP000519897"/>
    </source>
</evidence>
<dbReference type="PANTHER" id="PTHR11941:SF54">
    <property type="entry name" value="ENOYL-COA HYDRATASE, MITOCHONDRIAL"/>
    <property type="match status" value="1"/>
</dbReference>
<evidence type="ECO:0000256" key="1">
    <source>
        <dbReference type="ARBA" id="ARBA00005254"/>
    </source>
</evidence>
<name>A0A7W6LJN4_9HYPH</name>
<evidence type="ECO:0000256" key="2">
    <source>
        <dbReference type="RuleBase" id="RU003707"/>
    </source>
</evidence>
<proteinExistence type="inferred from homology"/>
<comment type="caution">
    <text evidence="3">The sequence shown here is derived from an EMBL/GenBank/DDBJ whole genome shotgun (WGS) entry which is preliminary data.</text>
</comment>
<accession>A0A7W6LJN4</accession>
<dbReference type="EMBL" id="JACIEC010000007">
    <property type="protein sequence ID" value="MBB4145337.1"/>
    <property type="molecule type" value="Genomic_DNA"/>
</dbReference>
<protein>
    <submittedName>
        <fullName evidence="3">DSF synthase</fullName>
    </submittedName>
</protein>
<gene>
    <name evidence="3" type="ORF">GGQ72_003901</name>
</gene>
<dbReference type="PROSITE" id="PS00166">
    <property type="entry name" value="ENOYL_COA_HYDRATASE"/>
    <property type="match status" value="1"/>
</dbReference>
<dbReference type="NCBIfam" id="NF006452">
    <property type="entry name" value="PRK08788.1"/>
    <property type="match status" value="1"/>
</dbReference>
<reference evidence="3 4" key="1">
    <citation type="submission" date="2020-08" db="EMBL/GenBank/DDBJ databases">
        <title>Genomic Encyclopedia of Type Strains, Phase IV (KMG-IV): sequencing the most valuable type-strain genomes for metagenomic binning, comparative biology and taxonomic classification.</title>
        <authorList>
            <person name="Goeker M."/>
        </authorList>
    </citation>
    <scope>NUCLEOTIDE SEQUENCE [LARGE SCALE GENOMIC DNA]</scope>
    <source>
        <strain evidence="3 4">DSM 29514</strain>
    </source>
</reference>
<dbReference type="RefSeq" id="WP_246251476.1">
    <property type="nucleotide sequence ID" value="NZ_CP049250.1"/>
</dbReference>
<dbReference type="Gene3D" id="3.90.226.10">
    <property type="entry name" value="2-enoyl-CoA Hydratase, Chain A, domain 1"/>
    <property type="match status" value="1"/>
</dbReference>
<dbReference type="Pfam" id="PF00378">
    <property type="entry name" value="ECH_1"/>
    <property type="match status" value="1"/>
</dbReference>
<dbReference type="AlphaFoldDB" id="A0A7W6LJN4"/>
<dbReference type="Gene3D" id="6.20.390.30">
    <property type="match status" value="1"/>
</dbReference>
<dbReference type="InterPro" id="IPR029045">
    <property type="entry name" value="ClpP/crotonase-like_dom_sf"/>
</dbReference>
<keyword evidence="4" id="KW-1185">Reference proteome</keyword>
<dbReference type="InterPro" id="IPR001753">
    <property type="entry name" value="Enoyl-CoA_hydra/iso"/>
</dbReference>
<dbReference type="GO" id="GO:0003824">
    <property type="term" value="F:catalytic activity"/>
    <property type="evidence" value="ECO:0007669"/>
    <property type="project" value="InterPro"/>
</dbReference>
<dbReference type="CDD" id="cd06558">
    <property type="entry name" value="crotonase-like"/>
    <property type="match status" value="1"/>
</dbReference>
<sequence length="329" mass="37241">MAEVTDYERLAYQLMKGHPVLGQIPEGLDDEKRVNTTHFRERREGLPPELSFALREWENLKIKVDPANRTLWYYMTPHSAPSFTPGLLSDLIDFRNTVQSIYHRTPAEQKLLYLVSGSGLPGIYNLGGDLGYFAQHIRSKDRERLRRYAHDCIDLMYSCASSLGLPIILISLVQGDALGGGFEVALSSDIIIAERSAKFGLPEILFNLFPGMGAYSFLSRKLDPARAMRMITSGKVYTAEELQQMGLVELVVDDGKGEEAVRDYIARNSRKHAIHRTIRDVGRRVNGLTYEELRDVVDLWVDAAMNLDEQDLRKIERLRAAQAKRVGLT</sequence>
<comment type="similarity">
    <text evidence="1 2">Belongs to the enoyl-CoA hydratase/isomerase family.</text>
</comment>
<evidence type="ECO:0000313" key="3">
    <source>
        <dbReference type="EMBL" id="MBB4145337.1"/>
    </source>
</evidence>
<organism evidence="3 4">
    <name type="scientific">Rhizobium rhizoryzae</name>
    <dbReference type="NCBI Taxonomy" id="451876"/>
    <lineage>
        <taxon>Bacteria</taxon>
        <taxon>Pseudomonadati</taxon>
        <taxon>Pseudomonadota</taxon>
        <taxon>Alphaproteobacteria</taxon>
        <taxon>Hyphomicrobiales</taxon>
        <taxon>Rhizobiaceae</taxon>
        <taxon>Rhizobium/Agrobacterium group</taxon>
        <taxon>Rhizobium</taxon>
    </lineage>
</organism>
<dbReference type="Proteomes" id="UP000519897">
    <property type="component" value="Unassembled WGS sequence"/>
</dbReference>
<dbReference type="PANTHER" id="PTHR11941">
    <property type="entry name" value="ENOYL-COA HYDRATASE-RELATED"/>
    <property type="match status" value="1"/>
</dbReference>
<dbReference type="GO" id="GO:0006635">
    <property type="term" value="P:fatty acid beta-oxidation"/>
    <property type="evidence" value="ECO:0007669"/>
    <property type="project" value="TreeGrafter"/>
</dbReference>
<dbReference type="SUPFAM" id="SSF52096">
    <property type="entry name" value="ClpP/crotonase"/>
    <property type="match status" value="1"/>
</dbReference>
<dbReference type="InterPro" id="IPR018376">
    <property type="entry name" value="Enoyl-CoA_hyd/isom_CS"/>
</dbReference>